<protein>
    <submittedName>
        <fullName evidence="1">Uncharacterized protein</fullName>
    </submittedName>
</protein>
<name>A0ABZ0Z3E0_9CAUD</name>
<dbReference type="Proteomes" id="UP001348805">
    <property type="component" value="Segment"/>
</dbReference>
<organism evidence="1 2">
    <name type="scientific">phage Lak_Megaphage_RVC_AP3_GC26</name>
    <dbReference type="NCBI Taxonomy" id="3109225"/>
    <lineage>
        <taxon>Viruses</taxon>
        <taxon>Duplodnaviria</taxon>
        <taxon>Heunggongvirae</taxon>
        <taxon>Uroviricota</taxon>
        <taxon>Caudoviricetes</taxon>
        <taxon>Caudoviricetes code 15 clade</taxon>
    </lineage>
</organism>
<evidence type="ECO:0000313" key="2">
    <source>
        <dbReference type="Proteomes" id="UP001348805"/>
    </source>
</evidence>
<evidence type="ECO:0000313" key="1">
    <source>
        <dbReference type="EMBL" id="WQJ51504.1"/>
    </source>
</evidence>
<reference evidence="1 2" key="1">
    <citation type="submission" date="2023-11" db="EMBL/GenBank/DDBJ databases">
        <authorList>
            <person name="Cook R."/>
            <person name="Crisci M."/>
            <person name="Pye H."/>
            <person name="Adriaenssens E."/>
            <person name="Santini J."/>
        </authorList>
    </citation>
    <scope>NUCLEOTIDE SEQUENCE [LARGE SCALE GENOMIC DNA]</scope>
    <source>
        <strain evidence="1">Lak_Megaphage_RVC_AP3_GC26</strain>
    </source>
</reference>
<sequence length="84" mass="10371">MNTELLEKLNKLHEQIQTTKGQIESCKTLKHYRNIRWIMRGYDHDYINMVLSDEEMRLMEDFLDKLIYKKEKELNVLKEQFSKY</sequence>
<proteinExistence type="predicted"/>
<accession>A0ABZ0Z3E0</accession>
<dbReference type="EMBL" id="OR769219">
    <property type="protein sequence ID" value="WQJ51504.1"/>
    <property type="molecule type" value="Genomic_DNA"/>
</dbReference>
<keyword evidence="2" id="KW-1185">Reference proteome</keyword>